<evidence type="ECO:0000313" key="5">
    <source>
        <dbReference type="EMBL" id="NWW58288.1"/>
    </source>
</evidence>
<comment type="similarity">
    <text evidence="1">Belongs to the CDPF1 family.</text>
</comment>
<dbReference type="PANTHER" id="PTHR31849:SF1">
    <property type="entry name" value="CYSTEINE-RICH DPF MOTIF DOMAIN-CONTAINING PROTEIN 1"/>
    <property type="match status" value="1"/>
</dbReference>
<evidence type="ECO:0000259" key="4">
    <source>
        <dbReference type="Pfam" id="PF10170"/>
    </source>
</evidence>
<keyword evidence="6" id="KW-1185">Reference proteome</keyword>
<dbReference type="InterPro" id="IPR042426">
    <property type="entry name" value="CDPF1"/>
</dbReference>
<evidence type="ECO:0000256" key="3">
    <source>
        <dbReference type="SAM" id="MobiDB-lite"/>
    </source>
</evidence>
<evidence type="ECO:0000256" key="2">
    <source>
        <dbReference type="ARBA" id="ARBA00014801"/>
    </source>
</evidence>
<dbReference type="AlphaFoldDB" id="A0A7K6PA85"/>
<dbReference type="PANTHER" id="PTHR31849">
    <property type="entry name" value="CYSTEINE-RICH PDF MOTIF DOMAIN-CONTAINING PROTEIN 1"/>
    <property type="match status" value="1"/>
</dbReference>
<proteinExistence type="inferred from homology"/>
<feature type="non-terminal residue" evidence="5">
    <location>
        <position position="1"/>
    </location>
</feature>
<protein>
    <recommendedName>
        <fullName evidence="2">Cysteine-rich DPF motif domain-containing protein 1</fullName>
    </recommendedName>
</protein>
<feature type="domain" description="Cysteine-rich DPF motif" evidence="4">
    <location>
        <begin position="13"/>
        <end position="106"/>
    </location>
</feature>
<dbReference type="InterPro" id="IPR018785">
    <property type="entry name" value="CDPF1_dom"/>
</dbReference>
<evidence type="ECO:0000313" key="6">
    <source>
        <dbReference type="Proteomes" id="UP000542689"/>
    </source>
</evidence>
<reference evidence="5 6" key="1">
    <citation type="submission" date="2019-09" db="EMBL/GenBank/DDBJ databases">
        <title>Bird 10,000 Genomes (B10K) Project - Family phase.</title>
        <authorList>
            <person name="Zhang G."/>
        </authorList>
    </citation>
    <scope>NUCLEOTIDE SEQUENCE [LARGE SCALE GENOMIC DNA]</scope>
    <source>
        <strain evidence="5">B10K-DU-029-41</strain>
        <tissue evidence="5">Liver</tissue>
    </source>
</reference>
<dbReference type="EMBL" id="VZRS01003304">
    <property type="protein sequence ID" value="NWW58288.1"/>
    <property type="molecule type" value="Genomic_DNA"/>
</dbReference>
<evidence type="ECO:0000256" key="1">
    <source>
        <dbReference type="ARBA" id="ARBA00007917"/>
    </source>
</evidence>
<dbReference type="Pfam" id="PF10170">
    <property type="entry name" value="C6_DPF"/>
    <property type="match status" value="1"/>
</dbReference>
<organism evidence="5 6">
    <name type="scientific">Ifrita kowaldi</name>
    <name type="common">blue-capped ifrita</name>
    <dbReference type="NCBI Taxonomy" id="461245"/>
    <lineage>
        <taxon>Eukaryota</taxon>
        <taxon>Metazoa</taxon>
        <taxon>Chordata</taxon>
        <taxon>Craniata</taxon>
        <taxon>Vertebrata</taxon>
        <taxon>Euteleostomi</taxon>
        <taxon>Archelosauria</taxon>
        <taxon>Archosauria</taxon>
        <taxon>Dinosauria</taxon>
        <taxon>Saurischia</taxon>
        <taxon>Theropoda</taxon>
        <taxon>Coelurosauria</taxon>
        <taxon>Aves</taxon>
        <taxon>Neognathae</taxon>
        <taxon>Neoaves</taxon>
        <taxon>Telluraves</taxon>
        <taxon>Australaves</taxon>
        <taxon>Passeriformes</taxon>
        <taxon>Corvoidea</taxon>
        <taxon>Cinclosomatidae</taxon>
        <taxon>Ifrita</taxon>
    </lineage>
</organism>
<feature type="non-terminal residue" evidence="5">
    <location>
        <position position="123"/>
    </location>
</feature>
<gene>
    <name evidence="5" type="primary">Cdpf1</name>
    <name evidence="5" type="ORF">IFRKOW_R04081</name>
</gene>
<sequence length="123" mass="13928">MNAPKEVQTPGEFKCELCELPAPNTCYGQMPPNSHSIIMLLEEAQIMKDPFTPDKDKFLIIGSHCSLCSRAVCIGADCSLFYSKRFCLPCVKENLKAFPLEIQEDMDKRKPQQKSCKKTDTKH</sequence>
<dbReference type="PRINTS" id="PR01995">
    <property type="entry name" value="UPF0595"/>
</dbReference>
<dbReference type="Proteomes" id="UP000542689">
    <property type="component" value="Unassembled WGS sequence"/>
</dbReference>
<comment type="caution">
    <text evidence="5">The sequence shown here is derived from an EMBL/GenBank/DDBJ whole genome shotgun (WGS) entry which is preliminary data.</text>
</comment>
<name>A0A7K6PA85_9CORV</name>
<accession>A0A7K6PA85</accession>
<feature type="region of interest" description="Disordered" evidence="3">
    <location>
        <begin position="102"/>
        <end position="123"/>
    </location>
</feature>